<dbReference type="AlphaFoldDB" id="A0A3M7R0A3"/>
<evidence type="ECO:0000313" key="3">
    <source>
        <dbReference type="Proteomes" id="UP000276133"/>
    </source>
</evidence>
<organism evidence="2 3">
    <name type="scientific">Brachionus plicatilis</name>
    <name type="common">Marine rotifer</name>
    <name type="synonym">Brachionus muelleri</name>
    <dbReference type="NCBI Taxonomy" id="10195"/>
    <lineage>
        <taxon>Eukaryota</taxon>
        <taxon>Metazoa</taxon>
        <taxon>Spiralia</taxon>
        <taxon>Gnathifera</taxon>
        <taxon>Rotifera</taxon>
        <taxon>Eurotatoria</taxon>
        <taxon>Monogononta</taxon>
        <taxon>Pseudotrocha</taxon>
        <taxon>Ploima</taxon>
        <taxon>Brachionidae</taxon>
        <taxon>Brachionus</taxon>
    </lineage>
</organism>
<protein>
    <submittedName>
        <fullName evidence="2">Uncharacterized protein</fullName>
    </submittedName>
</protein>
<feature type="transmembrane region" description="Helical" evidence="1">
    <location>
        <begin position="22"/>
        <end position="42"/>
    </location>
</feature>
<evidence type="ECO:0000256" key="1">
    <source>
        <dbReference type="SAM" id="Phobius"/>
    </source>
</evidence>
<gene>
    <name evidence="2" type="ORF">BpHYR1_047909</name>
</gene>
<sequence length="63" mass="7641">MDFFLLALEKQVFMTPKKLQNYFIFFLQTIIANNYSTILINWSNKNFVLKFHYLIYVLHSLTC</sequence>
<keyword evidence="1" id="KW-0812">Transmembrane</keyword>
<keyword evidence="1" id="KW-1133">Transmembrane helix</keyword>
<reference evidence="2 3" key="1">
    <citation type="journal article" date="2018" name="Sci. Rep.">
        <title>Genomic signatures of local adaptation to the degree of environmental predictability in rotifers.</title>
        <authorList>
            <person name="Franch-Gras L."/>
            <person name="Hahn C."/>
            <person name="Garcia-Roger E.M."/>
            <person name="Carmona M.J."/>
            <person name="Serra M."/>
            <person name="Gomez A."/>
        </authorList>
    </citation>
    <scope>NUCLEOTIDE SEQUENCE [LARGE SCALE GENOMIC DNA]</scope>
    <source>
        <strain evidence="2">HYR1</strain>
    </source>
</reference>
<dbReference type="EMBL" id="REGN01004566">
    <property type="protein sequence ID" value="RNA16973.1"/>
    <property type="molecule type" value="Genomic_DNA"/>
</dbReference>
<accession>A0A3M7R0A3</accession>
<evidence type="ECO:0000313" key="2">
    <source>
        <dbReference type="EMBL" id="RNA16973.1"/>
    </source>
</evidence>
<keyword evidence="3" id="KW-1185">Reference proteome</keyword>
<keyword evidence="1" id="KW-0472">Membrane</keyword>
<name>A0A3M7R0A3_BRAPC</name>
<dbReference type="Proteomes" id="UP000276133">
    <property type="component" value="Unassembled WGS sequence"/>
</dbReference>
<comment type="caution">
    <text evidence="2">The sequence shown here is derived from an EMBL/GenBank/DDBJ whole genome shotgun (WGS) entry which is preliminary data.</text>
</comment>
<proteinExistence type="predicted"/>